<proteinExistence type="inferred from homology"/>
<feature type="binding site" evidence="10">
    <location>
        <position position="251"/>
    </location>
    <ligand>
        <name>Mn(2+)</name>
        <dbReference type="ChEBI" id="CHEBI:29035"/>
    </ligand>
</feature>
<evidence type="ECO:0000256" key="4">
    <source>
        <dbReference type="ARBA" id="ARBA00022801"/>
    </source>
</evidence>
<reference evidence="11 12" key="1">
    <citation type="submission" date="2018-04" db="EMBL/GenBank/DDBJ databases">
        <title>Subsurface microbial communities from deep shales in Ohio and West Virginia, USA.</title>
        <authorList>
            <person name="Wrighton K."/>
        </authorList>
    </citation>
    <scope>NUCLEOTIDE SEQUENCE [LARGE SCALE GENOMIC DNA]</scope>
    <source>
        <strain evidence="11 12">MSL28</strain>
    </source>
</reference>
<dbReference type="HAMAP" id="MF_01470">
    <property type="entry name" value="Cas1"/>
    <property type="match status" value="1"/>
</dbReference>
<comment type="subunit">
    <text evidence="9 10">Homodimer, forms a heterotetramer with a Cas2 homodimer.</text>
</comment>
<evidence type="ECO:0000313" key="11">
    <source>
        <dbReference type="EMBL" id="PXV64033.1"/>
    </source>
</evidence>
<dbReference type="NCBIfam" id="TIGR00287">
    <property type="entry name" value="cas1"/>
    <property type="match status" value="1"/>
</dbReference>
<dbReference type="GO" id="GO:0046872">
    <property type="term" value="F:metal ion binding"/>
    <property type="evidence" value="ECO:0007669"/>
    <property type="project" value="UniProtKB-UniRule"/>
</dbReference>
<dbReference type="EC" id="3.1.-.-" evidence="10"/>
<keyword evidence="6 10" id="KW-0051">Antiviral defense</keyword>
<dbReference type="InterPro" id="IPR002729">
    <property type="entry name" value="CRISPR-assoc_Cas1"/>
</dbReference>
<evidence type="ECO:0000256" key="1">
    <source>
        <dbReference type="ARBA" id="ARBA00022722"/>
    </source>
</evidence>
<evidence type="ECO:0000256" key="10">
    <source>
        <dbReference type="HAMAP-Rule" id="MF_01470"/>
    </source>
</evidence>
<dbReference type="AlphaFoldDB" id="A0A318E6M4"/>
<dbReference type="InterPro" id="IPR042206">
    <property type="entry name" value="CRISPR-assoc_Cas1_C"/>
</dbReference>
<dbReference type="GO" id="GO:0043571">
    <property type="term" value="P:maintenance of CRISPR repeat elements"/>
    <property type="evidence" value="ECO:0007669"/>
    <property type="project" value="UniProtKB-UniRule"/>
</dbReference>
<comment type="function">
    <text evidence="10">CRISPR (clustered regularly interspaced short palindromic repeat), is an adaptive immune system that provides protection against mobile genetic elements (viruses, transposable elements and conjugative plasmids). CRISPR clusters contain spacers, sequences complementary to antecedent mobile elements, and target invading nucleic acids. CRISPR clusters are transcribed and processed into CRISPR RNA (crRNA). Acts as a dsDNA endonuclease. Involved in the integration of spacer DNA into the CRISPR cassette.</text>
</comment>
<dbReference type="InterPro" id="IPR042211">
    <property type="entry name" value="CRISPR-assoc_Cas1_N"/>
</dbReference>
<comment type="similarity">
    <text evidence="10">Belongs to the CRISPR-associated endonuclease Cas1 family.</text>
</comment>
<dbReference type="Proteomes" id="UP000247389">
    <property type="component" value="Unassembled WGS sequence"/>
</dbReference>
<comment type="cofactor">
    <cofactor evidence="10">
        <name>Mg(2+)</name>
        <dbReference type="ChEBI" id="CHEBI:18420"/>
    </cofactor>
    <cofactor evidence="10">
        <name>Mn(2+)</name>
        <dbReference type="ChEBI" id="CHEBI:29035"/>
    </cofactor>
</comment>
<evidence type="ECO:0000256" key="3">
    <source>
        <dbReference type="ARBA" id="ARBA00022759"/>
    </source>
</evidence>
<keyword evidence="3 10" id="KW-0255">Endonuclease</keyword>
<evidence type="ECO:0000256" key="9">
    <source>
        <dbReference type="ARBA" id="ARBA00038592"/>
    </source>
</evidence>
<evidence type="ECO:0000256" key="5">
    <source>
        <dbReference type="ARBA" id="ARBA00022842"/>
    </source>
</evidence>
<feature type="binding site" evidence="10">
    <location>
        <position position="168"/>
    </location>
    <ligand>
        <name>Mn(2+)</name>
        <dbReference type="ChEBI" id="CHEBI:29035"/>
    </ligand>
</feature>
<dbReference type="GO" id="GO:0016787">
    <property type="term" value="F:hydrolase activity"/>
    <property type="evidence" value="ECO:0007669"/>
    <property type="project" value="UniProtKB-KW"/>
</dbReference>
<evidence type="ECO:0000256" key="8">
    <source>
        <dbReference type="ARBA" id="ARBA00023211"/>
    </source>
</evidence>
<sequence length="345" mass="40326">MMAHHIKNTLYITNPESYLRKKHDVIIVEVEKKEKIRIPGHHLGSIILFGRSKISHYALDWCIKNGVAVTRVTRSGRYIGNWAGPVKGNVLLRVEQFDKYKDENEKCKLSQSFIKGKIYNQRSMLLRSARDISDEKTEKSLRKNATKLDRILNIIDDSDNVDQIRGFEGIAAKNYFSVFDEMIINKNDLFKFEKRTKRPPRDIINAMLSYLYVILNHDCRTALEAVGLDPQIGFLHEIRPGKPALALDLMEELRPIMVERLVLTMINRKQVNKNDFEFKAGGAVEMKDEFRKKLIQQYQEKKQNEIKHPLLDRVIPYGLIPFIQARLLARKLREDVEEYPPFIYQ</sequence>
<dbReference type="InterPro" id="IPR050646">
    <property type="entry name" value="Cas1"/>
</dbReference>
<keyword evidence="1 10" id="KW-0540">Nuclease</keyword>
<evidence type="ECO:0000256" key="6">
    <source>
        <dbReference type="ARBA" id="ARBA00023118"/>
    </source>
</evidence>
<dbReference type="Gene3D" id="3.100.10.20">
    <property type="entry name" value="CRISPR-associated endonuclease Cas1, N-terminal domain"/>
    <property type="match status" value="1"/>
</dbReference>
<dbReference type="NCBIfam" id="TIGR03640">
    <property type="entry name" value="cas1_DVULG"/>
    <property type="match status" value="1"/>
</dbReference>
<dbReference type="PANTHER" id="PTHR34353:SF2">
    <property type="entry name" value="CRISPR-ASSOCIATED ENDONUCLEASE CAS1 1"/>
    <property type="match status" value="1"/>
</dbReference>
<keyword evidence="5 10" id="KW-0460">Magnesium</keyword>
<dbReference type="InterPro" id="IPR019856">
    <property type="entry name" value="CRISPR-assoc_Cas1_DVULG"/>
</dbReference>
<dbReference type="EMBL" id="QICM01000020">
    <property type="protein sequence ID" value="PXV64033.1"/>
    <property type="molecule type" value="Genomic_DNA"/>
</dbReference>
<evidence type="ECO:0000256" key="2">
    <source>
        <dbReference type="ARBA" id="ARBA00022723"/>
    </source>
</evidence>
<name>A0A318E6M4_9FIRM</name>
<evidence type="ECO:0000313" key="12">
    <source>
        <dbReference type="Proteomes" id="UP000247389"/>
    </source>
</evidence>
<comment type="caution">
    <text evidence="11">The sequence shown here is derived from an EMBL/GenBank/DDBJ whole genome shotgun (WGS) entry which is preliminary data.</text>
</comment>
<protein>
    <recommendedName>
        <fullName evidence="10">CRISPR-associated endonuclease Cas1</fullName>
        <ecNumber evidence="10">3.1.-.-</ecNumber>
    </recommendedName>
</protein>
<dbReference type="GO" id="GO:0004520">
    <property type="term" value="F:DNA endonuclease activity"/>
    <property type="evidence" value="ECO:0007669"/>
    <property type="project" value="InterPro"/>
</dbReference>
<keyword evidence="2 10" id="KW-0479">Metal-binding</keyword>
<evidence type="ECO:0000256" key="7">
    <source>
        <dbReference type="ARBA" id="ARBA00023125"/>
    </source>
</evidence>
<keyword evidence="7 10" id="KW-0238">DNA-binding</keyword>
<dbReference type="PANTHER" id="PTHR34353">
    <property type="entry name" value="CRISPR-ASSOCIATED ENDONUCLEASE CAS1 1"/>
    <property type="match status" value="1"/>
</dbReference>
<dbReference type="Pfam" id="PF01867">
    <property type="entry name" value="Cas_Cas1"/>
    <property type="match status" value="1"/>
</dbReference>
<keyword evidence="8 10" id="KW-0464">Manganese</keyword>
<gene>
    <name evidence="10" type="primary">cas1</name>
    <name evidence="11" type="ORF">C8C78_12033</name>
</gene>
<dbReference type="Gene3D" id="1.20.120.920">
    <property type="entry name" value="CRISPR-associated endonuclease Cas1, C-terminal domain"/>
    <property type="match status" value="1"/>
</dbReference>
<feature type="binding site" evidence="10">
    <location>
        <position position="236"/>
    </location>
    <ligand>
        <name>Mn(2+)</name>
        <dbReference type="ChEBI" id="CHEBI:29035"/>
    </ligand>
</feature>
<accession>A0A318E6M4</accession>
<dbReference type="GO" id="GO:0051607">
    <property type="term" value="P:defense response to virus"/>
    <property type="evidence" value="ECO:0007669"/>
    <property type="project" value="UniProtKB-UniRule"/>
</dbReference>
<keyword evidence="4 10" id="KW-0378">Hydrolase</keyword>
<dbReference type="GO" id="GO:0003677">
    <property type="term" value="F:DNA binding"/>
    <property type="evidence" value="ECO:0007669"/>
    <property type="project" value="UniProtKB-KW"/>
</dbReference>
<organism evidence="11 12">
    <name type="scientific">Halanaerobium congolense</name>
    <dbReference type="NCBI Taxonomy" id="54121"/>
    <lineage>
        <taxon>Bacteria</taxon>
        <taxon>Bacillati</taxon>
        <taxon>Bacillota</taxon>
        <taxon>Clostridia</taxon>
        <taxon>Halanaerobiales</taxon>
        <taxon>Halanaerobiaceae</taxon>
        <taxon>Halanaerobium</taxon>
    </lineage>
</organism>